<dbReference type="Proteomes" id="UP000003697">
    <property type="component" value="Unassembled WGS sequence"/>
</dbReference>
<gene>
    <name evidence="1" type="ORF">HMPREF9425_1278</name>
</gene>
<organism evidence="1 2">
    <name type="scientific">Streptococcus vestibularis ATCC 49124</name>
    <dbReference type="NCBI Taxonomy" id="889206"/>
    <lineage>
        <taxon>Bacteria</taxon>
        <taxon>Bacillati</taxon>
        <taxon>Bacillota</taxon>
        <taxon>Bacilli</taxon>
        <taxon>Lactobacillales</taxon>
        <taxon>Streptococcaceae</taxon>
        <taxon>Streptococcus</taxon>
    </lineage>
</organism>
<accession>A0ABP2KIP3</accession>
<comment type="caution">
    <text evidence="1">The sequence shown here is derived from an EMBL/GenBank/DDBJ whole genome shotgun (WGS) entry which is preliminary data.</text>
</comment>
<protein>
    <recommendedName>
        <fullName evidence="3">Alpha/beta hydrolase</fullName>
    </recommendedName>
</protein>
<keyword evidence="2" id="KW-1185">Reference proteome</keyword>
<dbReference type="EMBL" id="AEVI01000062">
    <property type="protein sequence ID" value="EFX95778.1"/>
    <property type="molecule type" value="Genomic_DNA"/>
</dbReference>
<dbReference type="InterPro" id="IPR029058">
    <property type="entry name" value="AB_hydrolase_fold"/>
</dbReference>
<name>A0ABP2KIP3_STRVE</name>
<sequence length="68" mass="7831">MKFHEFGDKNLPPILLIHGGGSSWWNYLRQALSYVRNLVKKETCKNVVSISAKLYEYHVYEKMATGIG</sequence>
<dbReference type="Gene3D" id="3.40.50.1820">
    <property type="entry name" value="alpha/beta hydrolase"/>
    <property type="match status" value="1"/>
</dbReference>
<evidence type="ECO:0008006" key="3">
    <source>
        <dbReference type="Google" id="ProtNLM"/>
    </source>
</evidence>
<reference evidence="1 2" key="1">
    <citation type="submission" date="2011-01" db="EMBL/GenBank/DDBJ databases">
        <authorList>
            <person name="Muzny D."/>
            <person name="Qin X."/>
            <person name="Buhay C."/>
            <person name="Dugan-Rocha S."/>
            <person name="Ding Y."/>
            <person name="Chen G."/>
            <person name="Hawes A."/>
            <person name="Holder M."/>
            <person name="Jhangiani S."/>
            <person name="Johnson A."/>
            <person name="Khan Z."/>
            <person name="Li Z."/>
            <person name="Liu W."/>
            <person name="Liu X."/>
            <person name="Perez L."/>
            <person name="Shen H."/>
            <person name="Wang Q."/>
            <person name="Watt J."/>
            <person name="Xi L."/>
            <person name="Xin Y."/>
            <person name="Zhou J."/>
            <person name="Deng J."/>
            <person name="Jiang H."/>
            <person name="Liu Y."/>
            <person name="Qu J."/>
            <person name="Song X.-Z."/>
            <person name="Zhang L."/>
            <person name="Villasana D."/>
            <person name="Johnson A."/>
            <person name="Liu J."/>
            <person name="Liyanage D."/>
            <person name="Lorensuhewa L."/>
            <person name="Robinson T."/>
            <person name="Song A."/>
            <person name="Song B.-B."/>
            <person name="Dinh H."/>
            <person name="Thornton R."/>
            <person name="Coyle M."/>
            <person name="Francisco L."/>
            <person name="Jackson L."/>
            <person name="Javaid M."/>
            <person name="Korchina V."/>
            <person name="Kovar C."/>
            <person name="Mata R."/>
            <person name="Mathew T."/>
            <person name="Ngo R."/>
            <person name="Nguyen L."/>
            <person name="Nguyen N."/>
            <person name="Okwuonu G."/>
            <person name="Ongeri F."/>
            <person name="Pham C."/>
            <person name="Simmons D."/>
            <person name="Wilczek-Boney K."/>
            <person name="Hale W."/>
            <person name="Jakkamsetti A."/>
            <person name="Pham P."/>
            <person name="Ruth R."/>
            <person name="San Lucas F."/>
            <person name="Warren J."/>
            <person name="Zhang J."/>
            <person name="Zhao Z."/>
            <person name="Zhou C."/>
            <person name="Zhu D."/>
            <person name="Lee S."/>
            <person name="Bess C."/>
            <person name="Blankenburg K."/>
            <person name="Forbes L."/>
            <person name="Fu Q."/>
            <person name="Gubbala S."/>
            <person name="Hirani K."/>
            <person name="Jayaseelan J.C."/>
            <person name="Lara F."/>
            <person name="Munidasa M."/>
            <person name="Palculict T."/>
            <person name="Patil S."/>
            <person name="Pu L.-L."/>
            <person name="Saada N."/>
            <person name="Tang L."/>
            <person name="Weissenberger G."/>
            <person name="Zhu Y."/>
            <person name="Hemphill L."/>
            <person name="Shang Y."/>
            <person name="Youmans B."/>
            <person name="Ayvaz T."/>
            <person name="Ross M."/>
            <person name="Santibanez J."/>
            <person name="Aqrawi P."/>
            <person name="Gross S."/>
            <person name="Joshi V."/>
            <person name="Fowler G."/>
            <person name="Nazareth L."/>
            <person name="Reid J."/>
            <person name="Worley K."/>
            <person name="Petrosino J."/>
            <person name="Highlander S."/>
            <person name="Gibbs R."/>
        </authorList>
    </citation>
    <scope>NUCLEOTIDE SEQUENCE [LARGE SCALE GENOMIC DNA]</scope>
    <source>
        <strain evidence="1 2">ATCC 49124</strain>
    </source>
</reference>
<evidence type="ECO:0000313" key="1">
    <source>
        <dbReference type="EMBL" id="EFX95778.1"/>
    </source>
</evidence>
<evidence type="ECO:0000313" key="2">
    <source>
        <dbReference type="Proteomes" id="UP000003697"/>
    </source>
</evidence>
<proteinExistence type="predicted"/>
<dbReference type="SUPFAM" id="SSF53474">
    <property type="entry name" value="alpha/beta-Hydrolases"/>
    <property type="match status" value="1"/>
</dbReference>